<comment type="function">
    <text evidence="2">Decapping enzyme for NAD-capped RNAs: specifically hydrolyzes the nicotinamide adenine dinucleotide (NAD) cap from a subset of RNAs by removing the entire NAD moiety from the 5'-end of an NAD-capped RNA.</text>
</comment>
<evidence type="ECO:0000259" key="3">
    <source>
        <dbReference type="Pfam" id="PF08652"/>
    </source>
</evidence>
<evidence type="ECO:0000313" key="5">
    <source>
        <dbReference type="Proteomes" id="UP001176961"/>
    </source>
</evidence>
<comment type="cofactor">
    <cofactor evidence="2">
        <name>a divalent metal cation</name>
        <dbReference type="ChEBI" id="CHEBI:60240"/>
    </cofactor>
</comment>
<dbReference type="EC" id="3.6.1.-" evidence="2"/>
<keyword evidence="2" id="KW-0378">Hydrolase</keyword>
<reference evidence="4" key="1">
    <citation type="submission" date="2023-07" db="EMBL/GenBank/DDBJ databases">
        <authorList>
            <consortium name="CYATHOMIX"/>
        </authorList>
    </citation>
    <scope>NUCLEOTIDE SEQUENCE</scope>
    <source>
        <strain evidence="4">N/A</strain>
    </source>
</reference>
<sequence>MFCCLNLQNLENQSGLVSSDRQLVPKGARYLDTDALRDIVDNKNLYEGFETFKNKPEERQNMFWDWITTKAPTRSQLKEKLNGADFVCGRGLLKRVANAPYTYAHRKSKDNYWRISAKRVGDVIFLCESERYRNHKLPQNEQREVYRGFSFGEYVTETRRDVTLATDEPATNIDEFVAVMQSTLALSSKSQKPLNLLYNGEIDALYKENGVPVELKVTKVSHLLTNLSRKGDKLSRTQWEWFLHSYFMGITDIYVCYDNEEGVVKEVEKKSVKDLFEASKVNVCMNVLYKVLNEIKSILESDGDVCVVEHLKGSVEAKICRVASTNFFSPKFKEQFGVD</sequence>
<gene>
    <name evidence="4" type="ORF">CYNAS_LOCUS7224</name>
</gene>
<dbReference type="Pfam" id="PF08652">
    <property type="entry name" value="RAI1"/>
    <property type="match status" value="1"/>
</dbReference>
<dbReference type="GO" id="GO:0003723">
    <property type="term" value="F:RNA binding"/>
    <property type="evidence" value="ECO:0007669"/>
    <property type="project" value="UniProtKB-KW"/>
</dbReference>
<dbReference type="GO" id="GO:0005634">
    <property type="term" value="C:nucleus"/>
    <property type="evidence" value="ECO:0007669"/>
    <property type="project" value="UniProtKB-SubCell"/>
</dbReference>
<organism evidence="4 5">
    <name type="scientific">Cylicocyclus nassatus</name>
    <name type="common">Nematode worm</name>
    <dbReference type="NCBI Taxonomy" id="53992"/>
    <lineage>
        <taxon>Eukaryota</taxon>
        <taxon>Metazoa</taxon>
        <taxon>Ecdysozoa</taxon>
        <taxon>Nematoda</taxon>
        <taxon>Chromadorea</taxon>
        <taxon>Rhabditida</taxon>
        <taxon>Rhabditina</taxon>
        <taxon>Rhabditomorpha</taxon>
        <taxon>Strongyloidea</taxon>
        <taxon>Strongylidae</taxon>
        <taxon>Cylicocyclus</taxon>
    </lineage>
</organism>
<dbReference type="InterPro" id="IPR039039">
    <property type="entry name" value="RAI1-like_fam"/>
</dbReference>
<evidence type="ECO:0000256" key="1">
    <source>
        <dbReference type="ARBA" id="ARBA00006562"/>
    </source>
</evidence>
<keyword evidence="2" id="KW-0540">Nuclease</keyword>
<dbReference type="GO" id="GO:0034353">
    <property type="term" value="F:mRNA 5'-diphosphatase activity"/>
    <property type="evidence" value="ECO:0007669"/>
    <property type="project" value="TreeGrafter"/>
</dbReference>
<evidence type="ECO:0000256" key="2">
    <source>
        <dbReference type="RuleBase" id="RU367113"/>
    </source>
</evidence>
<keyword evidence="2" id="KW-0547">Nucleotide-binding</keyword>
<comment type="similarity">
    <text evidence="1 2">Belongs to the DXO/Dom3Z family.</text>
</comment>
<dbReference type="PANTHER" id="PTHR12395:SF9">
    <property type="entry name" value="DECAPPING AND EXORIBONUCLEASE PROTEIN"/>
    <property type="match status" value="1"/>
</dbReference>
<name>A0AA36GNF4_CYLNA</name>
<evidence type="ECO:0000313" key="4">
    <source>
        <dbReference type="EMBL" id="CAJ0595241.1"/>
    </source>
</evidence>
<keyword evidence="2" id="KW-0479">Metal-binding</keyword>
<keyword evidence="2" id="KW-0539">Nucleus</keyword>
<dbReference type="EMBL" id="CATQJL010000112">
    <property type="protein sequence ID" value="CAJ0595241.1"/>
    <property type="molecule type" value="Genomic_DNA"/>
</dbReference>
<feature type="domain" description="RAI1-like" evidence="3">
    <location>
        <begin position="39"/>
        <end position="326"/>
    </location>
</feature>
<comment type="caution">
    <text evidence="4">The sequence shown here is derived from an EMBL/GenBank/DDBJ whole genome shotgun (WGS) entry which is preliminary data.</text>
</comment>
<dbReference type="GO" id="GO:0046872">
    <property type="term" value="F:metal ion binding"/>
    <property type="evidence" value="ECO:0007669"/>
    <property type="project" value="UniProtKB-KW"/>
</dbReference>
<dbReference type="AlphaFoldDB" id="A0AA36GNF4"/>
<dbReference type="GO" id="GO:0110155">
    <property type="term" value="P:NAD-cap decapping"/>
    <property type="evidence" value="ECO:0007669"/>
    <property type="project" value="TreeGrafter"/>
</dbReference>
<dbReference type="GO" id="GO:0000166">
    <property type="term" value="F:nucleotide binding"/>
    <property type="evidence" value="ECO:0007669"/>
    <property type="project" value="UniProtKB-KW"/>
</dbReference>
<proteinExistence type="inferred from homology"/>
<protein>
    <recommendedName>
        <fullName evidence="2">Decapping nuclease</fullName>
        <ecNumber evidence="2">3.6.1.-</ecNumber>
    </recommendedName>
</protein>
<dbReference type="PANTHER" id="PTHR12395">
    <property type="entry name" value="DOM-3 RELATED"/>
    <property type="match status" value="1"/>
</dbReference>
<keyword evidence="5" id="KW-1185">Reference proteome</keyword>
<accession>A0AA36GNF4</accession>
<dbReference type="GO" id="GO:0000956">
    <property type="term" value="P:nuclear-transcribed mRNA catabolic process"/>
    <property type="evidence" value="ECO:0007669"/>
    <property type="project" value="TreeGrafter"/>
</dbReference>
<dbReference type="GO" id="GO:0004518">
    <property type="term" value="F:nuclease activity"/>
    <property type="evidence" value="ECO:0007669"/>
    <property type="project" value="UniProtKB-KW"/>
</dbReference>
<dbReference type="GO" id="GO:0005829">
    <property type="term" value="C:cytosol"/>
    <property type="evidence" value="ECO:0007669"/>
    <property type="project" value="TreeGrafter"/>
</dbReference>
<dbReference type="Proteomes" id="UP001176961">
    <property type="component" value="Unassembled WGS sequence"/>
</dbReference>
<keyword evidence="2" id="KW-0694">RNA-binding</keyword>
<comment type="subcellular location">
    <subcellularLocation>
        <location evidence="2">Nucleus</location>
    </subcellularLocation>
</comment>
<dbReference type="InterPro" id="IPR013961">
    <property type="entry name" value="RAI1"/>
</dbReference>